<dbReference type="RefSeq" id="WP_145975751.1">
    <property type="nucleotide sequence ID" value="NZ_CYPS01000008.1"/>
</dbReference>
<dbReference type="Gene3D" id="3.40.50.1820">
    <property type="entry name" value="alpha/beta hydrolase"/>
    <property type="match status" value="1"/>
</dbReference>
<dbReference type="EMBL" id="CYPS01000008">
    <property type="protein sequence ID" value="CUH41288.1"/>
    <property type="molecule type" value="Genomic_DNA"/>
</dbReference>
<accession>A0A0P1EMY2</accession>
<evidence type="ECO:0000313" key="2">
    <source>
        <dbReference type="Proteomes" id="UP000050786"/>
    </source>
</evidence>
<organism evidence="1 2">
    <name type="scientific">Ruegeria atlantica</name>
    <dbReference type="NCBI Taxonomy" id="81569"/>
    <lineage>
        <taxon>Bacteria</taxon>
        <taxon>Pseudomonadati</taxon>
        <taxon>Pseudomonadota</taxon>
        <taxon>Alphaproteobacteria</taxon>
        <taxon>Rhodobacterales</taxon>
        <taxon>Roseobacteraceae</taxon>
        <taxon>Ruegeria</taxon>
    </lineage>
</organism>
<dbReference type="InterPro" id="IPR029058">
    <property type="entry name" value="AB_hydrolase_fold"/>
</dbReference>
<name>A0A0P1EMY2_9RHOB</name>
<gene>
    <name evidence="1" type="ORF">RUM4293_00156</name>
</gene>
<dbReference type="Proteomes" id="UP000050786">
    <property type="component" value="Unassembled WGS sequence"/>
</dbReference>
<dbReference type="SUPFAM" id="SSF53474">
    <property type="entry name" value="alpha/beta-Hydrolases"/>
    <property type="match status" value="1"/>
</dbReference>
<sequence length="113" mass="12346">MTDLLSDHMVIKTPRMAAGTHGEGDPVVLIHSTFSYIRRDVLPELAAAGNRVHLFDLAGLGQSKRPWCPALERSVTDQVPVVHKLPGNCGQFPIKDQPKQTAASLINLLKRKG</sequence>
<dbReference type="AlphaFoldDB" id="A0A0P1EMY2"/>
<proteinExistence type="predicted"/>
<reference evidence="2" key="1">
    <citation type="submission" date="2015-09" db="EMBL/GenBank/DDBJ databases">
        <authorList>
            <person name="Rodrigo-Torres L."/>
            <person name="Arahal D.R."/>
        </authorList>
    </citation>
    <scope>NUCLEOTIDE SEQUENCE [LARGE SCALE GENOMIC DNA]</scope>
    <source>
        <strain evidence="2">CECT 4293</strain>
    </source>
</reference>
<keyword evidence="2" id="KW-1185">Reference proteome</keyword>
<protein>
    <submittedName>
        <fullName evidence="1">Haloalkane dehalogenase</fullName>
    </submittedName>
</protein>
<evidence type="ECO:0000313" key="1">
    <source>
        <dbReference type="EMBL" id="CUH41288.1"/>
    </source>
</evidence>